<dbReference type="eggNOG" id="ENOG5033DVM">
    <property type="taxonomic scope" value="Bacteria"/>
</dbReference>
<dbReference type="RefSeq" id="WP_043754364.1">
    <property type="nucleotide sequence ID" value="NZ_AQQX01000020.1"/>
</dbReference>
<feature type="signal peptide" evidence="1">
    <location>
        <begin position="1"/>
        <end position="23"/>
    </location>
</feature>
<keyword evidence="4" id="KW-1185">Reference proteome</keyword>
<comment type="caution">
    <text evidence="3">The sequence shown here is derived from an EMBL/GenBank/DDBJ whole genome shotgun (WGS) entry which is preliminary data.</text>
</comment>
<name>A0A0A0E8T1_9RHOB</name>
<dbReference type="STRING" id="1461694.ATO9_21815"/>
<dbReference type="InterPro" id="IPR025711">
    <property type="entry name" value="PepSY"/>
</dbReference>
<protein>
    <recommendedName>
        <fullName evidence="2">PepSY domain-containing protein</fullName>
    </recommendedName>
</protein>
<evidence type="ECO:0000259" key="2">
    <source>
        <dbReference type="Pfam" id="PF13670"/>
    </source>
</evidence>
<dbReference type="Proteomes" id="UP000030004">
    <property type="component" value="Unassembled WGS sequence"/>
</dbReference>
<evidence type="ECO:0000256" key="1">
    <source>
        <dbReference type="SAM" id="SignalP"/>
    </source>
</evidence>
<keyword evidence="1" id="KW-0732">Signal</keyword>
<sequence>MTNRMMLIPATLMAATLAGTVMASSYAIPDDLKARVTEKLTQEGYEVRKIDREDGKIEVYALKDGAKVELYLDADLNVTRQKIDD</sequence>
<accession>A0A0A0E8T1</accession>
<dbReference type="Pfam" id="PF13670">
    <property type="entry name" value="PepSY_2"/>
    <property type="match status" value="1"/>
</dbReference>
<organism evidence="3 4">
    <name type="scientific">Pseudooceanicola atlanticus</name>
    <dbReference type="NCBI Taxonomy" id="1461694"/>
    <lineage>
        <taxon>Bacteria</taxon>
        <taxon>Pseudomonadati</taxon>
        <taxon>Pseudomonadota</taxon>
        <taxon>Alphaproteobacteria</taxon>
        <taxon>Rhodobacterales</taxon>
        <taxon>Paracoccaceae</taxon>
        <taxon>Pseudooceanicola</taxon>
    </lineage>
</organism>
<proteinExistence type="predicted"/>
<dbReference type="AlphaFoldDB" id="A0A0A0E8T1"/>
<gene>
    <name evidence="3" type="ORF">ATO9_21815</name>
</gene>
<feature type="domain" description="PepSY" evidence="2">
    <location>
        <begin position="10"/>
        <end position="74"/>
    </location>
</feature>
<dbReference type="EMBL" id="AQQX01000020">
    <property type="protein sequence ID" value="KGM46814.1"/>
    <property type="molecule type" value="Genomic_DNA"/>
</dbReference>
<evidence type="ECO:0000313" key="3">
    <source>
        <dbReference type="EMBL" id="KGM46814.1"/>
    </source>
</evidence>
<evidence type="ECO:0000313" key="4">
    <source>
        <dbReference type="Proteomes" id="UP000030004"/>
    </source>
</evidence>
<reference evidence="3 4" key="1">
    <citation type="journal article" date="2015" name="Antonie Van Leeuwenhoek">
        <title>Pseudooceanicola atlanticus gen. nov. sp. nov., isolated from surface seawater of the Atlantic Ocean and reclassification of Oceanicola batsensis, Oceanicola marinus, Oceanicola nitratireducens, Oceanicola nanhaiensis, Oceanicola antarcticus and Oceanicola flagellatus, as Pseudooceanicola batsensis comb. nov., Pseudooceanicola marinus comb. nov., Pseudooceanicola nitratireducens comb. nov., Pseudooceanicola nanhaiensis comb. nov., Pseudooceanicola antarcticus comb. nov., and Pseudooceanicola flagellatus comb. nov.</title>
        <authorList>
            <person name="Lai Q."/>
            <person name="Li G."/>
            <person name="Liu X."/>
            <person name="Du Y."/>
            <person name="Sun F."/>
            <person name="Shao Z."/>
        </authorList>
    </citation>
    <scope>NUCLEOTIDE SEQUENCE [LARGE SCALE GENOMIC DNA]</scope>
    <source>
        <strain evidence="3 4">22II-s11g</strain>
    </source>
</reference>
<feature type="chain" id="PRO_5001968809" description="PepSY domain-containing protein" evidence="1">
    <location>
        <begin position="24"/>
        <end position="85"/>
    </location>
</feature>